<dbReference type="Pfam" id="PF00550">
    <property type="entry name" value="PP-binding"/>
    <property type="match status" value="2"/>
</dbReference>
<dbReference type="SUPFAM" id="SSF47336">
    <property type="entry name" value="ACP-like"/>
    <property type="match status" value="2"/>
</dbReference>
<dbReference type="PROSITE" id="PS00455">
    <property type="entry name" value="AMP_BINDING"/>
    <property type="match status" value="1"/>
</dbReference>
<dbReference type="EMBL" id="JAIZPD010000010">
    <property type="protein sequence ID" value="KAH0960199.1"/>
    <property type="molecule type" value="Genomic_DNA"/>
</dbReference>
<dbReference type="FunFam" id="3.30.559.10:FF:000016">
    <property type="entry name" value="Nonribosomal peptide synthase Pes1"/>
    <property type="match status" value="1"/>
</dbReference>
<evidence type="ECO:0000259" key="5">
    <source>
        <dbReference type="PROSITE" id="PS50075"/>
    </source>
</evidence>
<dbReference type="Pfam" id="PF00668">
    <property type="entry name" value="Condensation"/>
    <property type="match status" value="3"/>
</dbReference>
<dbReference type="SMART" id="SM00823">
    <property type="entry name" value="PKS_PP"/>
    <property type="match status" value="2"/>
</dbReference>
<keyword evidence="1" id="KW-0596">Phosphopantetheine</keyword>
<feature type="domain" description="Carrier" evidence="5">
    <location>
        <begin position="2222"/>
        <end position="2298"/>
    </location>
</feature>
<dbReference type="Gene3D" id="3.40.50.12780">
    <property type="entry name" value="N-terminal domain of ligase-like"/>
    <property type="match status" value="1"/>
</dbReference>
<dbReference type="InterPro" id="IPR006162">
    <property type="entry name" value="Ppantetheine_attach_site"/>
</dbReference>
<dbReference type="GO" id="GO:0005737">
    <property type="term" value="C:cytoplasm"/>
    <property type="evidence" value="ECO:0007669"/>
    <property type="project" value="TreeGrafter"/>
</dbReference>
<dbReference type="InterPro" id="IPR020806">
    <property type="entry name" value="PKS_PP-bd"/>
</dbReference>
<dbReference type="InterPro" id="IPR001242">
    <property type="entry name" value="Condensation_dom"/>
</dbReference>
<sequence length="2302" mass="253921">MELKYDDVVELDSRVNAVGTALLPISAELRGPLLRLRASLSDALPSHLVPELYLPVTKFPLQISGEVNWDMLRQSLESLAENEVSNFALADSKKSPLVTETEKRLQSLWAAVLGVEQDRVGTHDFPDWRGDLSLAIPPVSMANDSGNGISLSTSEVFRNTRLADTARTAEERKNDPVQRSEDVDEVQRFELWREVKGSADGAQTQINLAGELSHVAALCRVPVGDIEDVYPCTPLQEGLMSATAQQPHAYVGRWAYRVLDTVDLARFKQSWGELVRVAPIARTRIVPGRISGALQVVVRQPLTWLSGSNVDQYLEDDSGQGMSYGSPLMRLAIVESPQKGCIFVFTAHHSVYDGWSLLKMFEAVSRIYSLQEGPRAPPYSHFIRYIEERRRDSTSAESFWRSQLDGDAGVPFPAPPTPPYQPSPSQSMSCGIHVGHLTGSITLASFLRAAWALTVSSRSGDDVLFAMPLSGRSAPVRGVADMIAPTIATVPVRIRIDRTQPVYDYLVAVHQQAVDMLPFEHTGLQHIRRLVGAGFDMRHIFAVQPIGKSHELIYRDILGLEMVRFPINEFYDYALTVECEIGQDLTAVQVVCQFDENVVSGRQMRRLLGVFQNVITQLALFSSGTGNESVKVVGDVEMVSPQEVTQMAQWDREMPEKEPALVHELVRRHALSKHDAPAVSAWDGSLSHGELDRHSERLANRLVALGIGPEAMVPLCLDKSKWVVVCIFAILKAGGAVVPVRADPISRLRAILSNTGAQVVLASPCYAAQLKDLAHHVLPVDDDFFSDLPSGLKRPQQNVRPDNVAFVMHTSGSTGTPKGVVLEHGAIATSVQVQGEKLGINRDTRSLQFANLTFDMALHDILVPLQFGGCVCLPSEEDKMNDLAGAIRRLGANYLLVTPTVLGTLKPSDCPGLRTIVAGGEAVHAEHVKPWLAQARVFSAYGLTECSIISTVAEYSGGPTLNLGHAIAGGAWVVNRADHNKLVGVGAVGELLVEGPQLARGYLHDPDKTAASFLYNPSWLDRYRLLKSRSEVRRMYRTGDLVTQNDDGSFNYIGRGDSQVKIRGQRIEIGEVEHHVLRHATVADAIVLYPRRGPCQGRLLGLLTLRGLMTSRGERDAEVQPTTPAQVSSALKKASLVREQLLTRVPEYMVPTVWISLASMPLTASHKVDRKKLVQWIEDMDAERFDGLTGLDREGDEGPRAPANEVQRQLQAVVAEILHLSLDQVSLGRSFLSMGGDSITGMQLVSRCRTRHDMSLLLRDVLQSASIAQLALRATASGEATPFTDTASAPFDLSPIQQLYMQSMAAAQGSHDDGQERFNQSVCLEAGRPIGSQELRRAAEALVSRHPMLRARFSQTEHGWKQHIESQVDGSFRLGFHGVERSKDAERVIWSAQRRLDLDKGPVFSLDSIRVAEDGKQLLFIVAHHLVVDIVSWQIMMRELADAVLHPSVAVLKEPVSFQRWTRMLAGHTLEVGSPAQALPIETPVTDGSSYWGVAPESNVYGRRVNEGLVVEDVASLLLGQSPLRTEPVEVLLAALFHSFHRVFPDRPVPTIFNEGHGREPWGNSMDLSDTVGWFTTMTPIHVSVDDDSNDIVDILRRVKDTRRSIPERGMAYFAARFLTLDGREAFSSHERIEVMFNFSGRHQQAQDAEGLLQVVPCPTEASLSNVGSSVRRLALLEIDAGTWGNQLSVIFGFHQHMQRQPEVRRWVQAYRCSLEELAARLEALPLTFTLADFPLLTLTYSELARLQHELLPQNGIANASDVEDIYPCSPIQQGIIMGQWKDQSRYQVQSICEFRAAGARAVDPVKFSRAWQTAVRRHSILRTVLIESVSEGHLFYQVVLKSWEPRVVCIHCESSDDVASAFAREGRPEYAPGEPWHQLMLCTTAAGQLFARVSCHHALMDASSLHLIFRELAQAYEGVLVDSPAPSYGTYVALLQKSSAAESLEYWTSRLADARPCFLTPLVTESTGHASLRTLKTVVDDMRPLHRFRGEHGVTVANMVQLAWALVVSRYTASDDVAFGYVASGRDVPIAGVNEMAGPLINMTVSRIRFSVGRSTVVQAAQQVQEDFLDAYHNQRVSLGEILHALRLSRQGLFNTVVSYTRRPFEDPPTPDGIMAHPLSAEDPTEFEANLHVVCGESTMTLSLQYSTSLLDDESAGRLQDSFRHALFSIATNSNVRINQLNIMGPCDTAQLSLSATNVTSAPQDTVQLHGSADEEASSSAPLTHAERLLQELWAQVLNSSRMFRPRDDFFKSGGDSIAAMRLVSKAHESNSLWLTVADIFRHPVLGDLAAAADCNRRKDC</sequence>
<dbReference type="Gene3D" id="1.10.1200.10">
    <property type="entry name" value="ACP-like"/>
    <property type="match status" value="3"/>
</dbReference>
<dbReference type="PANTHER" id="PTHR45527">
    <property type="entry name" value="NONRIBOSOMAL PEPTIDE SYNTHETASE"/>
    <property type="match status" value="1"/>
</dbReference>
<name>A0A9P8SFM6_9HYPO</name>
<dbReference type="InterPro" id="IPR010071">
    <property type="entry name" value="AA_adenyl_dom"/>
</dbReference>
<evidence type="ECO:0000256" key="4">
    <source>
        <dbReference type="ARBA" id="ARBA00029454"/>
    </source>
</evidence>
<dbReference type="SUPFAM" id="SSF52777">
    <property type="entry name" value="CoA-dependent acyltransferases"/>
    <property type="match status" value="6"/>
</dbReference>
<evidence type="ECO:0000256" key="2">
    <source>
        <dbReference type="ARBA" id="ARBA00022553"/>
    </source>
</evidence>
<dbReference type="PANTHER" id="PTHR45527:SF15">
    <property type="entry name" value="NONRIBOSOMAL PEPTIDE SYNTHETASE EASA-RELATED"/>
    <property type="match status" value="1"/>
</dbReference>
<dbReference type="GO" id="GO:0031177">
    <property type="term" value="F:phosphopantetheine binding"/>
    <property type="evidence" value="ECO:0007669"/>
    <property type="project" value="InterPro"/>
</dbReference>
<dbReference type="SUPFAM" id="SSF56801">
    <property type="entry name" value="Acetyl-CoA synthetase-like"/>
    <property type="match status" value="1"/>
</dbReference>
<dbReference type="GeneID" id="68357483"/>
<dbReference type="Gene3D" id="3.30.300.30">
    <property type="match status" value="2"/>
</dbReference>
<dbReference type="CDD" id="cd19545">
    <property type="entry name" value="FUM14_C_NRPS-like"/>
    <property type="match status" value="1"/>
</dbReference>
<dbReference type="InterPro" id="IPR023213">
    <property type="entry name" value="CAT-like_dom_sf"/>
</dbReference>
<protein>
    <submittedName>
        <fullName evidence="6">Condensation domain-containing protein</fullName>
    </submittedName>
</protein>
<dbReference type="NCBIfam" id="TIGR01733">
    <property type="entry name" value="AA-adenyl-dom"/>
    <property type="match status" value="1"/>
</dbReference>
<dbReference type="FunFam" id="3.30.559.30:FF:000002">
    <property type="entry name" value="Nonribosomal peptide synthase Pes1"/>
    <property type="match status" value="1"/>
</dbReference>
<dbReference type="InterPro" id="IPR045851">
    <property type="entry name" value="AMP-bd_C_sf"/>
</dbReference>
<dbReference type="InterPro" id="IPR036736">
    <property type="entry name" value="ACP-like_sf"/>
</dbReference>
<dbReference type="GO" id="GO:0044550">
    <property type="term" value="P:secondary metabolite biosynthetic process"/>
    <property type="evidence" value="ECO:0007669"/>
    <property type="project" value="TreeGrafter"/>
</dbReference>
<dbReference type="OrthoDB" id="416786at2759"/>
<evidence type="ECO:0000256" key="1">
    <source>
        <dbReference type="ARBA" id="ARBA00022450"/>
    </source>
</evidence>
<organism evidence="6 7">
    <name type="scientific">Hirsutella rhossiliensis</name>
    <dbReference type="NCBI Taxonomy" id="111463"/>
    <lineage>
        <taxon>Eukaryota</taxon>
        <taxon>Fungi</taxon>
        <taxon>Dikarya</taxon>
        <taxon>Ascomycota</taxon>
        <taxon>Pezizomycotina</taxon>
        <taxon>Sordariomycetes</taxon>
        <taxon>Hypocreomycetidae</taxon>
        <taxon>Hypocreales</taxon>
        <taxon>Ophiocordycipitaceae</taxon>
        <taxon>Hirsutella</taxon>
    </lineage>
</organism>
<reference evidence="6" key="1">
    <citation type="submission" date="2021-09" db="EMBL/GenBank/DDBJ databases">
        <title>A high-quality genome of the endoparasitic fungus Hirsutella rhossiliensis with a comparison of Hirsutella genomes reveals transposable elements contributing to genome size variation.</title>
        <authorList>
            <person name="Lin R."/>
            <person name="Jiao Y."/>
            <person name="Sun X."/>
            <person name="Ling J."/>
            <person name="Xie B."/>
            <person name="Cheng X."/>
        </authorList>
    </citation>
    <scope>NUCLEOTIDE SEQUENCE</scope>
    <source>
        <strain evidence="6">HR02</strain>
    </source>
</reference>
<dbReference type="InterPro" id="IPR000873">
    <property type="entry name" value="AMP-dep_synth/lig_dom"/>
</dbReference>
<dbReference type="InterPro" id="IPR020845">
    <property type="entry name" value="AMP-binding_CS"/>
</dbReference>
<keyword evidence="3" id="KW-0436">Ligase</keyword>
<dbReference type="PROSITE" id="PS50075">
    <property type="entry name" value="CARRIER"/>
    <property type="match status" value="2"/>
</dbReference>
<dbReference type="RefSeq" id="XP_044717712.1">
    <property type="nucleotide sequence ID" value="XM_044866825.1"/>
</dbReference>
<feature type="domain" description="Carrier" evidence="5">
    <location>
        <begin position="1201"/>
        <end position="1278"/>
    </location>
</feature>
<dbReference type="CDD" id="cd19534">
    <property type="entry name" value="E_NRPS"/>
    <property type="match status" value="1"/>
</dbReference>
<dbReference type="Pfam" id="PF00501">
    <property type="entry name" value="AMP-binding"/>
    <property type="match status" value="1"/>
</dbReference>
<dbReference type="InterPro" id="IPR009081">
    <property type="entry name" value="PP-bd_ACP"/>
</dbReference>
<comment type="caution">
    <text evidence="6">The sequence shown here is derived from an EMBL/GenBank/DDBJ whole genome shotgun (WGS) entry which is preliminary data.</text>
</comment>
<comment type="similarity">
    <text evidence="4">Belongs to the NRP synthetase family.</text>
</comment>
<dbReference type="InterPro" id="IPR042099">
    <property type="entry name" value="ANL_N_sf"/>
</dbReference>
<dbReference type="Proteomes" id="UP000824596">
    <property type="component" value="Unassembled WGS sequence"/>
</dbReference>
<dbReference type="GO" id="GO:0043041">
    <property type="term" value="P:amino acid activation for nonribosomal peptide biosynthetic process"/>
    <property type="evidence" value="ECO:0007669"/>
    <property type="project" value="TreeGrafter"/>
</dbReference>
<evidence type="ECO:0000313" key="6">
    <source>
        <dbReference type="EMBL" id="KAH0960199.1"/>
    </source>
</evidence>
<dbReference type="FunFam" id="3.40.50.12780:FF:000014">
    <property type="entry name" value="Nonribosomal peptide synthetase 1"/>
    <property type="match status" value="1"/>
</dbReference>
<accession>A0A9P8SFM6</accession>
<dbReference type="GO" id="GO:0016874">
    <property type="term" value="F:ligase activity"/>
    <property type="evidence" value="ECO:0007669"/>
    <property type="project" value="UniProtKB-KW"/>
</dbReference>
<dbReference type="FunFam" id="3.30.300.30:FF:000015">
    <property type="entry name" value="Nonribosomal peptide synthase SidD"/>
    <property type="match status" value="1"/>
</dbReference>
<dbReference type="CDD" id="cd19542">
    <property type="entry name" value="CT_NRPS-like"/>
    <property type="match status" value="1"/>
</dbReference>
<keyword evidence="2" id="KW-0597">Phosphoprotein</keyword>
<gene>
    <name evidence="6" type="ORF">HRG_08354</name>
</gene>
<dbReference type="Gene3D" id="3.30.559.10">
    <property type="entry name" value="Chloramphenicol acetyltransferase-like domain"/>
    <property type="match status" value="3"/>
</dbReference>
<dbReference type="FunFam" id="3.30.559.30:FF:000003">
    <property type="entry name" value="Nonribosomal peptide synthase SidD"/>
    <property type="match status" value="1"/>
</dbReference>
<dbReference type="Gene3D" id="3.30.559.30">
    <property type="entry name" value="Nonribosomal peptide synthetase, condensation domain"/>
    <property type="match status" value="3"/>
</dbReference>
<dbReference type="CDD" id="cd05918">
    <property type="entry name" value="A_NRPS_SidN3_like"/>
    <property type="match status" value="1"/>
</dbReference>
<proteinExistence type="inferred from homology"/>
<keyword evidence="7" id="KW-1185">Reference proteome</keyword>
<dbReference type="PROSITE" id="PS00012">
    <property type="entry name" value="PHOSPHOPANTETHEINE"/>
    <property type="match status" value="1"/>
</dbReference>
<evidence type="ECO:0000313" key="7">
    <source>
        <dbReference type="Proteomes" id="UP000824596"/>
    </source>
</evidence>
<evidence type="ECO:0000256" key="3">
    <source>
        <dbReference type="ARBA" id="ARBA00022598"/>
    </source>
</evidence>